<dbReference type="Proteomes" id="UP000546701">
    <property type="component" value="Unassembled WGS sequence"/>
</dbReference>
<name>A0A7W9BUM6_9SPHN</name>
<dbReference type="EMBL" id="JACIJR010000007">
    <property type="protein sequence ID" value="MBB5730422.1"/>
    <property type="molecule type" value="Genomic_DNA"/>
</dbReference>
<sequence>MLQDAQYVAFLCSKRAEIRALSRLDASIRKGFFPIIAVRPWPNTNKFQPILHQLDAATAGFRHGFDLDRYKRAFVSKSPCCDEFEILFDPAGGFKNYYDLVEPNDFRVPVLRNVNGLLSDLDKQFEHINKINRGVVVRVEQNFTYGLEELLASKLLIADDTVFVIDIGWSRDVLAQEMWISSIIGKITEWDASVEIACTSSSFPNSFSSIKYKHTFLNDDRQLYARLVARHNIAKVIYGDWGSTRKPEEQGGGKHYDRIDVARAGEWISFRQTDDEIGYKVLADRIIQDDAWNKISPCWGRQIIELTSLDVPGKIKGTEMAISARINMHITEQVNMGKTVSPPDEPYVDDL</sequence>
<organism evidence="1 2">
    <name type="scientific">Sphingomonas prati</name>
    <dbReference type="NCBI Taxonomy" id="1843237"/>
    <lineage>
        <taxon>Bacteria</taxon>
        <taxon>Pseudomonadati</taxon>
        <taxon>Pseudomonadota</taxon>
        <taxon>Alphaproteobacteria</taxon>
        <taxon>Sphingomonadales</taxon>
        <taxon>Sphingomonadaceae</taxon>
        <taxon>Sphingomonas</taxon>
    </lineage>
</organism>
<dbReference type="Pfam" id="PF14350">
    <property type="entry name" value="Beta_protein"/>
    <property type="match status" value="1"/>
</dbReference>
<dbReference type="AlphaFoldDB" id="A0A7W9BUM6"/>
<accession>A0A7W9BUM6</accession>
<keyword evidence="2" id="KW-1185">Reference proteome</keyword>
<dbReference type="RefSeq" id="WP_157177053.1">
    <property type="nucleotide sequence ID" value="NZ_BMJP01000005.1"/>
</dbReference>
<dbReference type="OrthoDB" id="7475055at2"/>
<comment type="caution">
    <text evidence="1">The sequence shown here is derived from an EMBL/GenBank/DDBJ whole genome shotgun (WGS) entry which is preliminary data.</text>
</comment>
<protein>
    <submittedName>
        <fullName evidence="1">Uncharacterized protein</fullName>
    </submittedName>
</protein>
<dbReference type="InterPro" id="IPR025683">
    <property type="entry name" value="Protein_beta"/>
</dbReference>
<evidence type="ECO:0000313" key="1">
    <source>
        <dbReference type="EMBL" id="MBB5730422.1"/>
    </source>
</evidence>
<proteinExistence type="predicted"/>
<evidence type="ECO:0000313" key="2">
    <source>
        <dbReference type="Proteomes" id="UP000546701"/>
    </source>
</evidence>
<reference evidence="1 2" key="1">
    <citation type="submission" date="2020-08" db="EMBL/GenBank/DDBJ databases">
        <title>Genomic Encyclopedia of Type Strains, Phase IV (KMG-IV): sequencing the most valuable type-strain genomes for metagenomic binning, comparative biology and taxonomic classification.</title>
        <authorList>
            <person name="Goeker M."/>
        </authorList>
    </citation>
    <scope>NUCLEOTIDE SEQUENCE [LARGE SCALE GENOMIC DNA]</scope>
    <source>
        <strain evidence="1 2">DSM 103336</strain>
    </source>
</reference>
<gene>
    <name evidence="1" type="ORF">FHS99_002925</name>
</gene>